<accession>A0A6P8I3P8</accession>
<dbReference type="InterPro" id="IPR027417">
    <property type="entry name" value="P-loop_NTPase"/>
</dbReference>
<evidence type="ECO:0000256" key="1">
    <source>
        <dbReference type="ARBA" id="ARBA00007712"/>
    </source>
</evidence>
<keyword evidence="2" id="KW-0866">Nonsense-mediated mRNA decay</keyword>
<organism evidence="4 5">
    <name type="scientific">Actinia tenebrosa</name>
    <name type="common">Australian red waratah sea anemone</name>
    <dbReference type="NCBI Taxonomy" id="6105"/>
    <lineage>
        <taxon>Eukaryota</taxon>
        <taxon>Metazoa</taxon>
        <taxon>Cnidaria</taxon>
        <taxon>Anthozoa</taxon>
        <taxon>Hexacorallia</taxon>
        <taxon>Actiniaria</taxon>
        <taxon>Actiniidae</taxon>
        <taxon>Actinia</taxon>
    </lineage>
</organism>
<dbReference type="InParanoid" id="A0A6P8I3P8"/>
<dbReference type="RefSeq" id="XP_031562483.1">
    <property type="nucleotide sequence ID" value="XM_031706623.1"/>
</dbReference>
<proteinExistence type="inferred from homology"/>
<protein>
    <submittedName>
        <fullName evidence="5">Protein SMG9-like</fullName>
    </submittedName>
</protein>
<feature type="compositionally biased region" description="Basic and acidic residues" evidence="3">
    <location>
        <begin position="1"/>
        <end position="16"/>
    </location>
</feature>
<evidence type="ECO:0000256" key="3">
    <source>
        <dbReference type="SAM" id="MobiDB-lite"/>
    </source>
</evidence>
<reference evidence="5" key="1">
    <citation type="submission" date="2025-08" db="UniProtKB">
        <authorList>
            <consortium name="RefSeq"/>
        </authorList>
    </citation>
    <scope>IDENTIFICATION</scope>
    <source>
        <tissue evidence="5">Tentacle</tissue>
    </source>
</reference>
<dbReference type="SUPFAM" id="SSF52540">
    <property type="entry name" value="P-loop containing nucleoside triphosphate hydrolases"/>
    <property type="match status" value="1"/>
</dbReference>
<dbReference type="Gene3D" id="3.40.50.300">
    <property type="entry name" value="P-loop containing nucleotide triphosphate hydrolases"/>
    <property type="match status" value="1"/>
</dbReference>
<dbReference type="Proteomes" id="UP000515163">
    <property type="component" value="Unplaced"/>
</dbReference>
<evidence type="ECO:0000313" key="5">
    <source>
        <dbReference type="RefSeq" id="XP_031562483.1"/>
    </source>
</evidence>
<dbReference type="KEGG" id="aten:116298239"/>
<dbReference type="PANTHER" id="PTHR14270:SF0">
    <property type="entry name" value="NONSENSE-MEDIATED MRNA DECAY FACTOR SMG9"/>
    <property type="match status" value="1"/>
</dbReference>
<dbReference type="GO" id="GO:0000184">
    <property type="term" value="P:nuclear-transcribed mRNA catabolic process, nonsense-mediated decay"/>
    <property type="evidence" value="ECO:0007669"/>
    <property type="project" value="UniProtKB-KW"/>
</dbReference>
<keyword evidence="4" id="KW-1185">Reference proteome</keyword>
<comment type="similarity">
    <text evidence="1">Belongs to the SMG9 family.</text>
</comment>
<dbReference type="FunCoup" id="A0A6P8I3P8">
    <property type="interactions" value="907"/>
</dbReference>
<feature type="region of interest" description="Disordered" evidence="3">
    <location>
        <begin position="1"/>
        <end position="62"/>
    </location>
</feature>
<evidence type="ECO:0000313" key="4">
    <source>
        <dbReference type="Proteomes" id="UP000515163"/>
    </source>
</evidence>
<evidence type="ECO:0000256" key="2">
    <source>
        <dbReference type="ARBA" id="ARBA00023161"/>
    </source>
</evidence>
<dbReference type="GeneID" id="116298239"/>
<feature type="compositionally biased region" description="Basic and acidic residues" evidence="3">
    <location>
        <begin position="26"/>
        <end position="36"/>
    </location>
</feature>
<dbReference type="AlphaFoldDB" id="A0A6P8I3P8"/>
<gene>
    <name evidence="5" type="primary">LOC116298239</name>
</gene>
<dbReference type="OrthoDB" id="79514at2759"/>
<sequence length="491" mass="53986">MEDDRGFGGGRGEKSRGRGGRRRDRGYRERSQRGKAESSAQPPMKTPTILTKAPGEKNQDSPIKLLLKSRELPSEEKMPPIATSLPSNLLTMLTKPPREEQHTAQGGEEKGVIGAPGTISIQGIQRNTTSTVSGSLSEGLSSNLASLKISGVDKEISLQSVKMLDDSLHWTDAALDILADQTDFLVVGVIGLQGAGKSTILSMLAGATPRTDPRSYLFDPQSKATQEAGSHQSNGVNIAVTSERVLLLDTQPLLSPSILDHLIHYDRSIPSEYSTPENYHEMQSLQIVTFLLTVCHVILVVQDWFTDVNLLRLLRSAEMLKPSSVPHSHESSGSSASDNAEDHYPEVVFVYNKATREDYEPENVSAMHAVTTSLFQHSRLKLHSGLSLVGSGLLPYSSLMSCDNINIHLIPAYEGQTNGHHSGNGIMPSYKGFPSFELVLQALRNQVFSTHRHPLTQHTLTEKNWFHHAARSWETIRKSSLITEYNRLLSS</sequence>
<name>A0A6P8I3P8_ACTTE</name>
<dbReference type="PANTHER" id="PTHR14270">
    <property type="entry name" value="NONSENSE-MEDIATED MRNA DECAY FACTOR SMG9"/>
    <property type="match status" value="1"/>
</dbReference>
<dbReference type="InterPro" id="IPR039177">
    <property type="entry name" value="SMG9"/>
</dbReference>